<keyword evidence="2" id="KW-0805">Transcription regulation</keyword>
<reference evidence="7 8" key="1">
    <citation type="submission" date="2016-04" db="EMBL/GenBank/DDBJ databases">
        <authorList>
            <person name="Evans L.H."/>
            <person name="Alamgir A."/>
            <person name="Owens N."/>
            <person name="Weber N.D."/>
            <person name="Virtaneva K."/>
            <person name="Barbian K."/>
            <person name="Babar A."/>
            <person name="Rosenke K."/>
        </authorList>
    </citation>
    <scope>NUCLEOTIDE SEQUENCE [LARGE SCALE GENOMIC DNA]</scope>
    <source>
        <strain evidence="7 8">IFM 0406</strain>
    </source>
</reference>
<organism evidence="7 8">
    <name type="scientific">Nocardia terpenica</name>
    <dbReference type="NCBI Taxonomy" id="455432"/>
    <lineage>
        <taxon>Bacteria</taxon>
        <taxon>Bacillati</taxon>
        <taxon>Actinomycetota</taxon>
        <taxon>Actinomycetes</taxon>
        <taxon>Mycobacteriales</taxon>
        <taxon>Nocardiaceae</taxon>
        <taxon>Nocardia</taxon>
    </lineage>
</organism>
<name>A0A164LXE4_9NOCA</name>
<dbReference type="PROSITE" id="PS50977">
    <property type="entry name" value="HTH_TETR_2"/>
    <property type="match status" value="1"/>
</dbReference>
<protein>
    <submittedName>
        <fullName evidence="7">TetR family transcriptional regulator</fullName>
    </submittedName>
</protein>
<evidence type="ECO:0000256" key="5">
    <source>
        <dbReference type="PROSITE-ProRule" id="PRU00335"/>
    </source>
</evidence>
<dbReference type="SUPFAM" id="SSF48498">
    <property type="entry name" value="Tetracyclin repressor-like, C-terminal domain"/>
    <property type="match status" value="1"/>
</dbReference>
<dbReference type="PANTHER" id="PTHR30055">
    <property type="entry name" value="HTH-TYPE TRANSCRIPTIONAL REGULATOR RUTR"/>
    <property type="match status" value="1"/>
</dbReference>
<feature type="DNA-binding region" description="H-T-H motif" evidence="5">
    <location>
        <begin position="31"/>
        <end position="50"/>
    </location>
</feature>
<evidence type="ECO:0000256" key="4">
    <source>
        <dbReference type="ARBA" id="ARBA00023163"/>
    </source>
</evidence>
<accession>A0A164LXE4</accession>
<dbReference type="InterPro" id="IPR009057">
    <property type="entry name" value="Homeodomain-like_sf"/>
</dbReference>
<evidence type="ECO:0000256" key="3">
    <source>
        <dbReference type="ARBA" id="ARBA00023125"/>
    </source>
</evidence>
<dbReference type="GO" id="GO:0000976">
    <property type="term" value="F:transcription cis-regulatory region binding"/>
    <property type="evidence" value="ECO:0007669"/>
    <property type="project" value="TreeGrafter"/>
</dbReference>
<comment type="caution">
    <text evidence="7">The sequence shown here is derived from an EMBL/GenBank/DDBJ whole genome shotgun (WGS) entry which is preliminary data.</text>
</comment>
<proteinExistence type="predicted"/>
<dbReference type="InterPro" id="IPR001647">
    <property type="entry name" value="HTH_TetR"/>
</dbReference>
<dbReference type="Pfam" id="PF00440">
    <property type="entry name" value="TetR_N"/>
    <property type="match status" value="1"/>
</dbReference>
<sequence>MPKIVDHQVRRVELAEAVGRVVARDGVDGLSVRSVAAEAGWSPGALRYYFTTRTELLAFACAEVITRVTARVEALPREGSPRDQVRALLHETMPLDDHRRTEAAIAFSFVALGLGNSELAEVERRHFDAMYGMCRDLVDGLAAAHLLAETDAPVRALARRLHALVDGLSLQGLARHLSPAQMIDQLDAFLDELLAPQAHSST</sequence>
<gene>
    <name evidence="7" type="ORF">AWN90_29180</name>
</gene>
<evidence type="ECO:0000313" key="8">
    <source>
        <dbReference type="Proteomes" id="UP000076512"/>
    </source>
</evidence>
<keyword evidence="1" id="KW-0678">Repressor</keyword>
<dbReference type="STRING" id="455432.AWN90_29180"/>
<dbReference type="EMBL" id="LWGR01000007">
    <property type="protein sequence ID" value="KZM72840.1"/>
    <property type="molecule type" value="Genomic_DNA"/>
</dbReference>
<keyword evidence="8" id="KW-1185">Reference proteome</keyword>
<dbReference type="Pfam" id="PF13977">
    <property type="entry name" value="TetR_C_6"/>
    <property type="match status" value="1"/>
</dbReference>
<dbReference type="PANTHER" id="PTHR30055:SF234">
    <property type="entry name" value="HTH-TYPE TRANSCRIPTIONAL REGULATOR BETI"/>
    <property type="match status" value="1"/>
</dbReference>
<evidence type="ECO:0000256" key="2">
    <source>
        <dbReference type="ARBA" id="ARBA00023015"/>
    </source>
</evidence>
<dbReference type="Gene3D" id="1.10.357.10">
    <property type="entry name" value="Tetracycline Repressor, domain 2"/>
    <property type="match status" value="1"/>
</dbReference>
<evidence type="ECO:0000256" key="1">
    <source>
        <dbReference type="ARBA" id="ARBA00022491"/>
    </source>
</evidence>
<dbReference type="InterPro" id="IPR039538">
    <property type="entry name" value="BetI_C"/>
</dbReference>
<dbReference type="InterPro" id="IPR036271">
    <property type="entry name" value="Tet_transcr_reg_TetR-rel_C_sf"/>
</dbReference>
<evidence type="ECO:0000313" key="7">
    <source>
        <dbReference type="EMBL" id="KZM72840.1"/>
    </source>
</evidence>
<dbReference type="SUPFAM" id="SSF46689">
    <property type="entry name" value="Homeodomain-like"/>
    <property type="match status" value="1"/>
</dbReference>
<dbReference type="OrthoDB" id="9816296at2"/>
<dbReference type="GO" id="GO:0003700">
    <property type="term" value="F:DNA-binding transcription factor activity"/>
    <property type="evidence" value="ECO:0007669"/>
    <property type="project" value="TreeGrafter"/>
</dbReference>
<dbReference type="InterPro" id="IPR050109">
    <property type="entry name" value="HTH-type_TetR-like_transc_reg"/>
</dbReference>
<dbReference type="RefSeq" id="WP_067589090.1">
    <property type="nucleotide sequence ID" value="NZ_JABMCZ010000004.1"/>
</dbReference>
<dbReference type="AlphaFoldDB" id="A0A164LXE4"/>
<dbReference type="Proteomes" id="UP000076512">
    <property type="component" value="Unassembled WGS sequence"/>
</dbReference>
<feature type="domain" description="HTH tetR-type" evidence="6">
    <location>
        <begin position="8"/>
        <end position="68"/>
    </location>
</feature>
<keyword evidence="4" id="KW-0804">Transcription</keyword>
<keyword evidence="3 5" id="KW-0238">DNA-binding</keyword>
<evidence type="ECO:0000259" key="6">
    <source>
        <dbReference type="PROSITE" id="PS50977"/>
    </source>
</evidence>